<dbReference type="RefSeq" id="WP_008368655.1">
    <property type="nucleotide sequence ID" value="NZ_CP070062.1"/>
</dbReference>
<reference evidence="1 2" key="1">
    <citation type="submission" date="2015-09" db="EMBL/GenBank/DDBJ databases">
        <authorList>
            <consortium name="Pathogen Informatics"/>
        </authorList>
    </citation>
    <scope>NUCLEOTIDE SEQUENCE [LARGE SCALE GENOMIC DNA]</scope>
    <source>
        <strain evidence="1 2">2789STDY5834866</strain>
    </source>
</reference>
<dbReference type="Proteomes" id="UP000095362">
    <property type="component" value="Unassembled WGS sequence"/>
</dbReference>
<dbReference type="STRING" id="410072.ERS852525_00235"/>
<name>A0A173WPJ3_9FIRM</name>
<dbReference type="SUPFAM" id="SSF55781">
    <property type="entry name" value="GAF domain-like"/>
    <property type="match status" value="1"/>
</dbReference>
<dbReference type="GeneID" id="92826099"/>
<gene>
    <name evidence="1" type="ORF">ERS852481_00093</name>
</gene>
<evidence type="ECO:0000313" key="1">
    <source>
        <dbReference type="EMBL" id="CUN41234.1"/>
    </source>
</evidence>
<dbReference type="InterPro" id="IPR029016">
    <property type="entry name" value="GAF-like_dom_sf"/>
</dbReference>
<evidence type="ECO:0000313" key="2">
    <source>
        <dbReference type="Proteomes" id="UP000095362"/>
    </source>
</evidence>
<proteinExistence type="predicted"/>
<accession>A0A173WPJ3</accession>
<dbReference type="EMBL" id="CYZK01000001">
    <property type="protein sequence ID" value="CUN41234.1"/>
    <property type="molecule type" value="Genomic_DNA"/>
</dbReference>
<dbReference type="AlphaFoldDB" id="A0A173WPJ3"/>
<dbReference type="Gene3D" id="3.30.450.40">
    <property type="match status" value="1"/>
</dbReference>
<protein>
    <submittedName>
        <fullName evidence="1">Uncharacterized protein</fullName>
    </submittedName>
</protein>
<dbReference type="PaxDb" id="410072-ERS852525_00235"/>
<organism evidence="1 2">
    <name type="scientific">Coprococcus comes</name>
    <dbReference type="NCBI Taxonomy" id="410072"/>
    <lineage>
        <taxon>Bacteria</taxon>
        <taxon>Bacillati</taxon>
        <taxon>Bacillota</taxon>
        <taxon>Clostridia</taxon>
        <taxon>Lachnospirales</taxon>
        <taxon>Lachnospiraceae</taxon>
        <taxon>Coprococcus</taxon>
    </lineage>
</organism>
<sequence>MNNDKDNATLYAELKAERFMTDQISLLHEAEDLADGINFMLKSIGEFTDADRAYVFETSENHTSTNTYEWCAAGVTPQILRIFIFLL</sequence>